<evidence type="ECO:0000313" key="2">
    <source>
        <dbReference type="EMBL" id="PWZ56546.1"/>
    </source>
</evidence>
<name>A0A317YEL9_MAIZE</name>
<protein>
    <submittedName>
        <fullName evidence="2">Uncharacterized protein</fullName>
    </submittedName>
</protein>
<proteinExistence type="predicted"/>
<feature type="compositionally biased region" description="Low complexity" evidence="1">
    <location>
        <begin position="59"/>
        <end position="70"/>
    </location>
</feature>
<comment type="caution">
    <text evidence="2">The sequence shown here is derived from an EMBL/GenBank/DDBJ whole genome shotgun (WGS) entry which is preliminary data.</text>
</comment>
<organism evidence="2">
    <name type="scientific">Zea mays</name>
    <name type="common">Maize</name>
    <dbReference type="NCBI Taxonomy" id="4577"/>
    <lineage>
        <taxon>Eukaryota</taxon>
        <taxon>Viridiplantae</taxon>
        <taxon>Streptophyta</taxon>
        <taxon>Embryophyta</taxon>
        <taxon>Tracheophyta</taxon>
        <taxon>Spermatophyta</taxon>
        <taxon>Magnoliopsida</taxon>
        <taxon>Liliopsida</taxon>
        <taxon>Poales</taxon>
        <taxon>Poaceae</taxon>
        <taxon>PACMAD clade</taxon>
        <taxon>Panicoideae</taxon>
        <taxon>Andropogonodae</taxon>
        <taxon>Andropogoneae</taxon>
        <taxon>Tripsacinae</taxon>
        <taxon>Zea</taxon>
    </lineage>
</organism>
<evidence type="ECO:0000256" key="1">
    <source>
        <dbReference type="SAM" id="MobiDB-lite"/>
    </source>
</evidence>
<dbReference type="AlphaFoldDB" id="A0A317YEL9"/>
<sequence length="314" mass="32980">MAPAPPGSAASAQSAARALAMACSRSAPSSPVLSSCPHGPRPGARPACLVRGRGDPARRAPAPGVARPLPSSRGAARHVRLGPACVHGARREACPARMPFARCDPYAMWGAPSVLARPQLTCGSPCDLLVAACVARGSPSAACLQQWLARVRSSGQLARVRSSGQLARVRSGGPLPRPARSRSLFVRPDVSSVNPRAAAVTYEELERRGRCGLRICALELRLVLPGRLRHQFLSRDPTPLLALLSVQCSRPLDCCRAGVVAAKGTSHLLRVGIRCGPPHQKGSFGGNFRLPTRCCLLRWSSVTGIAGIGVGRTF</sequence>
<reference evidence="2" key="1">
    <citation type="journal article" date="2018" name="Nat. Genet.">
        <title>Extensive intraspecific gene order and gene structural variations between Mo17 and other maize genomes.</title>
        <authorList>
            <person name="Sun S."/>
            <person name="Zhou Y."/>
            <person name="Chen J."/>
            <person name="Shi J."/>
            <person name="Zhao H."/>
            <person name="Zhao H."/>
            <person name="Song W."/>
            <person name="Zhang M."/>
            <person name="Cui Y."/>
            <person name="Dong X."/>
            <person name="Liu H."/>
            <person name="Ma X."/>
            <person name="Jiao Y."/>
            <person name="Wang B."/>
            <person name="Wei X."/>
            <person name="Stein J.C."/>
            <person name="Glaubitz J.C."/>
            <person name="Lu F."/>
            <person name="Yu G."/>
            <person name="Liang C."/>
            <person name="Fengler K."/>
            <person name="Li B."/>
            <person name="Rafalski A."/>
            <person name="Schnable P.S."/>
            <person name="Ware D.H."/>
            <person name="Buckler E.S."/>
            <person name="Lai J."/>
        </authorList>
    </citation>
    <scope>NUCLEOTIDE SEQUENCE [LARGE SCALE GENOMIC DNA]</scope>
    <source>
        <tissue evidence="2">Seedling</tissue>
    </source>
</reference>
<feature type="compositionally biased region" description="Low complexity" evidence="1">
    <location>
        <begin position="27"/>
        <end position="37"/>
    </location>
</feature>
<gene>
    <name evidence="2" type="ORF">Zm00014a_040419</name>
</gene>
<dbReference type="Proteomes" id="UP000251960">
    <property type="component" value="Chromosome 1"/>
</dbReference>
<accession>A0A317YEL9</accession>
<dbReference type="EMBL" id="NCVQ01000001">
    <property type="protein sequence ID" value="PWZ56546.1"/>
    <property type="molecule type" value="Genomic_DNA"/>
</dbReference>
<feature type="region of interest" description="Disordered" evidence="1">
    <location>
        <begin position="27"/>
        <end position="73"/>
    </location>
</feature>